<protein>
    <submittedName>
        <fullName evidence="1">Uncharacterized protein</fullName>
    </submittedName>
</protein>
<evidence type="ECO:0000313" key="2">
    <source>
        <dbReference type="Proteomes" id="UP000688137"/>
    </source>
</evidence>
<dbReference type="OMA" id="YDMYQTE"/>
<accession>A0A8S1Q4D3</accession>
<name>A0A8S1Q4D3_PARPR</name>
<comment type="caution">
    <text evidence="1">The sequence shown here is derived from an EMBL/GenBank/DDBJ whole genome shotgun (WGS) entry which is preliminary data.</text>
</comment>
<gene>
    <name evidence="1" type="ORF">PPRIM_AZ9-3.1.T1420116</name>
</gene>
<reference evidence="1" key="1">
    <citation type="submission" date="2021-01" db="EMBL/GenBank/DDBJ databases">
        <authorList>
            <consortium name="Genoscope - CEA"/>
            <person name="William W."/>
        </authorList>
    </citation>
    <scope>NUCLEOTIDE SEQUENCE</scope>
</reference>
<keyword evidence="2" id="KW-1185">Reference proteome</keyword>
<dbReference type="EMBL" id="CAJJDM010000146">
    <property type="protein sequence ID" value="CAD8110004.1"/>
    <property type="molecule type" value="Genomic_DNA"/>
</dbReference>
<evidence type="ECO:0000313" key="1">
    <source>
        <dbReference type="EMBL" id="CAD8110004.1"/>
    </source>
</evidence>
<dbReference type="AlphaFoldDB" id="A0A8S1Q4D3"/>
<dbReference type="Proteomes" id="UP000688137">
    <property type="component" value="Unassembled WGS sequence"/>
</dbReference>
<sequence>MVKLLSKSPVALNSPTLQQWDNSFRENYDMYQTEIDKNTYALQRSIRGFWIFGKAFYPALTQHYSQKLELYQLKQQLGKIEQSEVNLYKTVDPSISTVLNKTFSTQWLWWNLQDISITAGLQVYAQLFNFGYSWRVGFLVLPYCARVFYDYATSYQNKSRAVEFLNWAIQYRKAKSQIERGSLDPLAIEKYQALFGTVKKGPLQVYADVIELATQQNPNL</sequence>
<organism evidence="1 2">
    <name type="scientific">Paramecium primaurelia</name>
    <dbReference type="NCBI Taxonomy" id="5886"/>
    <lineage>
        <taxon>Eukaryota</taxon>
        <taxon>Sar</taxon>
        <taxon>Alveolata</taxon>
        <taxon>Ciliophora</taxon>
        <taxon>Intramacronucleata</taxon>
        <taxon>Oligohymenophorea</taxon>
        <taxon>Peniculida</taxon>
        <taxon>Parameciidae</taxon>
        <taxon>Paramecium</taxon>
    </lineage>
</organism>
<proteinExistence type="predicted"/>